<feature type="region of interest" description="Disordered" evidence="8">
    <location>
        <begin position="1"/>
        <end position="42"/>
    </location>
</feature>
<dbReference type="AlphaFoldDB" id="A0A9J2P6Q2"/>
<dbReference type="PANTHER" id="PTHR23226:SF416">
    <property type="entry name" value="FI01424P"/>
    <property type="match status" value="1"/>
</dbReference>
<evidence type="ECO:0000256" key="7">
    <source>
        <dbReference type="PROSITE-ProRule" id="PRU00042"/>
    </source>
</evidence>
<evidence type="ECO:0000256" key="6">
    <source>
        <dbReference type="ARBA" id="ARBA00023242"/>
    </source>
</evidence>
<comment type="subcellular location">
    <subcellularLocation>
        <location evidence="1">Nucleus</location>
    </subcellularLocation>
</comment>
<dbReference type="GO" id="GO:0008270">
    <property type="term" value="F:zinc ion binding"/>
    <property type="evidence" value="ECO:0007669"/>
    <property type="project" value="UniProtKB-KW"/>
</dbReference>
<dbReference type="PROSITE" id="PS50157">
    <property type="entry name" value="ZINC_FINGER_C2H2_2"/>
    <property type="match status" value="7"/>
</dbReference>
<keyword evidence="10" id="KW-1185">Reference proteome</keyword>
<keyword evidence="3" id="KW-0677">Repeat</keyword>
<evidence type="ECO:0000256" key="1">
    <source>
        <dbReference type="ARBA" id="ARBA00004123"/>
    </source>
</evidence>
<evidence type="ECO:0000256" key="2">
    <source>
        <dbReference type="ARBA" id="ARBA00022723"/>
    </source>
</evidence>
<organism evidence="10 11">
    <name type="scientific">Ascaris lumbricoides</name>
    <name type="common">Giant roundworm</name>
    <dbReference type="NCBI Taxonomy" id="6252"/>
    <lineage>
        <taxon>Eukaryota</taxon>
        <taxon>Metazoa</taxon>
        <taxon>Ecdysozoa</taxon>
        <taxon>Nematoda</taxon>
        <taxon>Chromadorea</taxon>
        <taxon>Rhabditida</taxon>
        <taxon>Spirurina</taxon>
        <taxon>Ascaridomorpha</taxon>
        <taxon>Ascaridoidea</taxon>
        <taxon>Ascarididae</taxon>
        <taxon>Ascaris</taxon>
    </lineage>
</organism>
<keyword evidence="2" id="KW-0479">Metal-binding</keyword>
<feature type="domain" description="C2H2-type" evidence="9">
    <location>
        <begin position="650"/>
        <end position="680"/>
    </location>
</feature>
<name>A0A9J2P6Q2_ASCLU</name>
<evidence type="ECO:0000256" key="5">
    <source>
        <dbReference type="ARBA" id="ARBA00022833"/>
    </source>
</evidence>
<feature type="domain" description="C2H2-type" evidence="9">
    <location>
        <begin position="139"/>
        <end position="166"/>
    </location>
</feature>
<dbReference type="FunFam" id="3.30.160.60:FF:000264">
    <property type="entry name" value="Zinc finger protein 236"/>
    <property type="match status" value="1"/>
</dbReference>
<dbReference type="PROSITE" id="PS00028">
    <property type="entry name" value="ZINC_FINGER_C2H2_1"/>
    <property type="match status" value="5"/>
</dbReference>
<feature type="domain" description="C2H2-type" evidence="9">
    <location>
        <begin position="681"/>
        <end position="714"/>
    </location>
</feature>
<feature type="domain" description="C2H2-type" evidence="9">
    <location>
        <begin position="111"/>
        <end position="138"/>
    </location>
</feature>
<evidence type="ECO:0000256" key="8">
    <source>
        <dbReference type="SAM" id="MobiDB-lite"/>
    </source>
</evidence>
<feature type="domain" description="C2H2-type" evidence="9">
    <location>
        <begin position="594"/>
        <end position="621"/>
    </location>
</feature>
<proteinExistence type="predicted"/>
<protein>
    <submittedName>
        <fullName evidence="11">C2H2-type domain-containing protein</fullName>
    </submittedName>
</protein>
<dbReference type="Proteomes" id="UP000036681">
    <property type="component" value="Unplaced"/>
</dbReference>
<dbReference type="FunFam" id="3.30.160.60:FF:002869">
    <property type="entry name" value="Comb gap splice variant cg14"/>
    <property type="match status" value="1"/>
</dbReference>
<feature type="domain" description="C2H2-type" evidence="9">
    <location>
        <begin position="622"/>
        <end position="649"/>
    </location>
</feature>
<evidence type="ECO:0000256" key="3">
    <source>
        <dbReference type="ARBA" id="ARBA00022737"/>
    </source>
</evidence>
<keyword evidence="5" id="KW-0862">Zinc</keyword>
<dbReference type="GO" id="GO:0005634">
    <property type="term" value="C:nucleus"/>
    <property type="evidence" value="ECO:0007669"/>
    <property type="project" value="UniProtKB-SubCell"/>
</dbReference>
<evidence type="ECO:0000313" key="10">
    <source>
        <dbReference type="Proteomes" id="UP000036681"/>
    </source>
</evidence>
<reference evidence="11" key="1">
    <citation type="submission" date="2023-03" db="UniProtKB">
        <authorList>
            <consortium name="WormBaseParasite"/>
        </authorList>
    </citation>
    <scope>IDENTIFICATION</scope>
</reference>
<feature type="domain" description="C2H2-type" evidence="9">
    <location>
        <begin position="83"/>
        <end position="110"/>
    </location>
</feature>
<sequence length="860" mass="97085">MYETNPSFTNDMPEGASMETKLDAMTKGRPSRTNTPTDDMRPSVRRFETKLKHREYVDGDDTAASGRKRKKYEMRRRRPAQLFDCTECGKTFKHPSKIAEHMRVHTGEKPYRCDICGTRFTQGGPLKVHLRTHSGIRPYKCEYCERTFASSSHKKTHEKTHLRTKTPVNCIPLRGNVSANTESKIAFLVECPMKYIEALFKEGAHIHVVHPGFDGALEETTMINTVEEFIEQVIDPDDVQEEEIWYDSPRHYYTDDLPVELSEDIVTSRGEYELGGIVLTAGSRCHAVLPMASSSDEFLDAQLDGTTTIVTAGNMQVSDLTNDVVVDEDSPDPIFVAGEEVVVQDATTTHENTIVFHSGAKLYANRKHDIRRFHKEGEVVDVVMEGEQCGGVIEQNDGELVTEDGVLVHSAHLQPATSTYYLDPCHVVDPSDDMLRPTVEEEVETRSEVYVEVDEPCDSYVYVGASPPAAPCYISRRQSFNSGASHINSQHIEVEPLTSGVVCEKRSVIADPRPPRKGRKRAESDSLKIEVDAAICEMASPMKKSSRVGVRGLAYADNYPVRPARNLDWIIEAVARGENVDEASPHNRRKPQMHRCEYCGRVDKYPSKIKAHMRTHTGERPFECAICGMCFAQKTPMRMHIRRHLNQKPYVCDIDGCGQRFINGSVLHAHQKAKHFQRKRYACMRCCGRSFAHSHNQRNHEKTCTSKVLVSERIEPVYTSVGVSGHLDIRSRIADSRVREVFGDGCVAEVIQEDESDMCSGTKGKESAALETSTCEEGMSKVAKTEDMAHGVERALDLRMADVEQSRNWQRNPREIVEETRDSHGCAERFDFAISVKRSRLTKLRAHLQYRNCFFATELI</sequence>
<dbReference type="PANTHER" id="PTHR23226">
    <property type="entry name" value="ZINC FINGER AND SCAN DOMAIN-CONTAINING"/>
    <property type="match status" value="1"/>
</dbReference>
<dbReference type="GO" id="GO:0000978">
    <property type="term" value="F:RNA polymerase II cis-regulatory region sequence-specific DNA binding"/>
    <property type="evidence" value="ECO:0007669"/>
    <property type="project" value="TreeGrafter"/>
</dbReference>
<dbReference type="Gene3D" id="3.30.160.60">
    <property type="entry name" value="Classic Zinc Finger"/>
    <property type="match status" value="6"/>
</dbReference>
<keyword evidence="4 7" id="KW-0863">Zinc-finger</keyword>
<dbReference type="InterPro" id="IPR036236">
    <property type="entry name" value="Znf_C2H2_sf"/>
</dbReference>
<dbReference type="FunFam" id="3.30.160.60:FF:001498">
    <property type="entry name" value="Zinc finger protein 404"/>
    <property type="match status" value="1"/>
</dbReference>
<dbReference type="WBParaSite" id="ALUE_0000538101-mRNA-1">
    <property type="protein sequence ID" value="ALUE_0000538101-mRNA-1"/>
    <property type="gene ID" value="ALUE_0000538101"/>
</dbReference>
<evidence type="ECO:0000259" key="9">
    <source>
        <dbReference type="PROSITE" id="PS50157"/>
    </source>
</evidence>
<dbReference type="SMART" id="SM00355">
    <property type="entry name" value="ZnF_C2H2"/>
    <property type="match status" value="6"/>
</dbReference>
<dbReference type="Pfam" id="PF00096">
    <property type="entry name" value="zf-C2H2"/>
    <property type="match status" value="3"/>
</dbReference>
<evidence type="ECO:0000313" key="11">
    <source>
        <dbReference type="WBParaSite" id="ALUE_0000538101-mRNA-1"/>
    </source>
</evidence>
<dbReference type="GO" id="GO:0000981">
    <property type="term" value="F:DNA-binding transcription factor activity, RNA polymerase II-specific"/>
    <property type="evidence" value="ECO:0007669"/>
    <property type="project" value="TreeGrafter"/>
</dbReference>
<dbReference type="SUPFAM" id="SSF57667">
    <property type="entry name" value="beta-beta-alpha zinc fingers"/>
    <property type="match status" value="4"/>
</dbReference>
<evidence type="ECO:0000256" key="4">
    <source>
        <dbReference type="ARBA" id="ARBA00022771"/>
    </source>
</evidence>
<keyword evidence="6" id="KW-0539">Nucleus</keyword>
<accession>A0A9J2P6Q2</accession>
<dbReference type="InterPro" id="IPR013087">
    <property type="entry name" value="Znf_C2H2_type"/>
</dbReference>
<feature type="compositionally biased region" description="Polar residues" evidence="8">
    <location>
        <begin position="1"/>
        <end position="10"/>
    </location>
</feature>